<dbReference type="GO" id="GO:0140114">
    <property type="term" value="P:cellular detoxification of fluoride"/>
    <property type="evidence" value="ECO:0007669"/>
    <property type="project" value="UniProtKB-UniRule"/>
</dbReference>
<evidence type="ECO:0000256" key="4">
    <source>
        <dbReference type="ARBA" id="ARBA00022692"/>
    </source>
</evidence>
<dbReference type="PANTHER" id="PTHR28259:SF16">
    <property type="entry name" value="FLUORIDE-SPECIFIC ION CHANNEL FLUC 2"/>
    <property type="match status" value="1"/>
</dbReference>
<feature type="binding site" evidence="14">
    <location>
        <position position="73"/>
    </location>
    <ligand>
        <name>Na(+)</name>
        <dbReference type="ChEBI" id="CHEBI:29101"/>
        <note>structural</note>
    </ligand>
</feature>
<keyword evidence="10 14" id="KW-0407">Ion channel</keyword>
<dbReference type="InterPro" id="IPR003691">
    <property type="entry name" value="FluC"/>
</dbReference>
<dbReference type="NCBIfam" id="TIGR00494">
    <property type="entry name" value="crcB"/>
    <property type="match status" value="1"/>
</dbReference>
<evidence type="ECO:0000256" key="9">
    <source>
        <dbReference type="ARBA" id="ARBA00023136"/>
    </source>
</evidence>
<feature type="binding site" evidence="14">
    <location>
        <position position="70"/>
    </location>
    <ligand>
        <name>Na(+)</name>
        <dbReference type="ChEBI" id="CHEBI:29101"/>
        <note>structural</note>
    </ligand>
</feature>
<evidence type="ECO:0000313" key="15">
    <source>
        <dbReference type="EMBL" id="MBA4535971.1"/>
    </source>
</evidence>
<comment type="activity regulation">
    <text evidence="14">Na(+) is not transported, but it plays an essential structural role and its presence is essential for fluoride channel function.</text>
</comment>
<evidence type="ECO:0000256" key="13">
    <source>
        <dbReference type="ARBA" id="ARBA00049940"/>
    </source>
</evidence>
<dbReference type="AlphaFoldDB" id="A0A6B3VXU1"/>
<accession>A0A6B3VXU1</accession>
<dbReference type="Pfam" id="PF02537">
    <property type="entry name" value="CRCB"/>
    <property type="match status" value="1"/>
</dbReference>
<evidence type="ECO:0000256" key="3">
    <source>
        <dbReference type="ARBA" id="ARBA00022475"/>
    </source>
</evidence>
<comment type="function">
    <text evidence="13 14">Fluoride-specific ion channel. Important for reducing fluoride concentration in the cell, thus reducing its toxicity.</text>
</comment>
<dbReference type="Proteomes" id="UP000570010">
    <property type="component" value="Unassembled WGS sequence"/>
</dbReference>
<comment type="catalytic activity">
    <reaction evidence="12">
        <text>fluoride(in) = fluoride(out)</text>
        <dbReference type="Rhea" id="RHEA:76159"/>
        <dbReference type="ChEBI" id="CHEBI:17051"/>
    </reaction>
    <physiologicalReaction direction="left-to-right" evidence="12">
        <dbReference type="Rhea" id="RHEA:76160"/>
    </physiologicalReaction>
</comment>
<feature type="transmembrane region" description="Helical" evidence="14">
    <location>
        <begin position="99"/>
        <end position="119"/>
    </location>
</feature>
<keyword evidence="8 14" id="KW-0406">Ion transport</keyword>
<keyword evidence="5 14" id="KW-0479">Metal-binding</keyword>
<protein>
    <recommendedName>
        <fullName evidence="14">Fluoride-specific ion channel FluC</fullName>
    </recommendedName>
</protein>
<keyword evidence="3 14" id="KW-1003">Cell membrane</keyword>
<evidence type="ECO:0000256" key="10">
    <source>
        <dbReference type="ARBA" id="ARBA00023303"/>
    </source>
</evidence>
<dbReference type="HAMAP" id="MF_00454">
    <property type="entry name" value="FluC"/>
    <property type="match status" value="1"/>
</dbReference>
<reference evidence="16 17" key="1">
    <citation type="submission" date="2020-02" db="EMBL/GenBank/DDBJ databases">
        <title>Bacillus aquiflavi sp. nov., isolated from yellow water of strong flavor Chinese baijiu in Yibin region of China.</title>
        <authorList>
            <person name="Xie J."/>
        </authorList>
    </citation>
    <scope>NUCLEOTIDE SEQUENCE [LARGE SCALE GENOMIC DNA]</scope>
    <source>
        <strain evidence="16 17">3H-10</strain>
    </source>
</reference>
<keyword evidence="4 14" id="KW-0812">Transmembrane</keyword>
<evidence type="ECO:0000256" key="7">
    <source>
        <dbReference type="ARBA" id="ARBA00023053"/>
    </source>
</evidence>
<keyword evidence="17" id="KW-1185">Reference proteome</keyword>
<name>A0A6B3VXU1_9BACI</name>
<evidence type="ECO:0000256" key="1">
    <source>
        <dbReference type="ARBA" id="ARBA00004651"/>
    </source>
</evidence>
<evidence type="ECO:0000256" key="5">
    <source>
        <dbReference type="ARBA" id="ARBA00022723"/>
    </source>
</evidence>
<evidence type="ECO:0000256" key="14">
    <source>
        <dbReference type="HAMAP-Rule" id="MF_00454"/>
    </source>
</evidence>
<dbReference type="EMBL" id="JACEIO010000003">
    <property type="protein sequence ID" value="MBA4535971.1"/>
    <property type="molecule type" value="Genomic_DNA"/>
</dbReference>
<comment type="similarity">
    <text evidence="11 14">Belongs to the fluoride channel Fluc/FEX (TC 1.A.43) family.</text>
</comment>
<dbReference type="GO" id="GO:0062054">
    <property type="term" value="F:fluoride channel activity"/>
    <property type="evidence" value="ECO:0007669"/>
    <property type="project" value="UniProtKB-UniRule"/>
</dbReference>
<proteinExistence type="inferred from homology"/>
<comment type="subcellular location">
    <subcellularLocation>
        <location evidence="1 14">Cell membrane</location>
        <topology evidence="1 14">Multi-pass membrane protein</topology>
    </subcellularLocation>
</comment>
<gene>
    <name evidence="14 16" type="primary">crcB</name>
    <name evidence="14" type="synonym">fluC</name>
    <name evidence="16" type="ORF">G4D64_02160</name>
    <name evidence="15" type="ORF">H1Z61_02165</name>
</gene>
<organism evidence="16 17">
    <name type="scientific">Bacillus aquiflavi</name>
    <dbReference type="NCBI Taxonomy" id="2672567"/>
    <lineage>
        <taxon>Bacteria</taxon>
        <taxon>Bacillati</taxon>
        <taxon>Bacillota</taxon>
        <taxon>Bacilli</taxon>
        <taxon>Bacillales</taxon>
        <taxon>Bacillaceae</taxon>
        <taxon>Bacillus</taxon>
    </lineage>
</organism>
<feature type="transmembrane region" description="Helical" evidence="14">
    <location>
        <begin position="6"/>
        <end position="25"/>
    </location>
</feature>
<dbReference type="GO" id="GO:0046872">
    <property type="term" value="F:metal ion binding"/>
    <property type="evidence" value="ECO:0007669"/>
    <property type="project" value="UniProtKB-KW"/>
</dbReference>
<keyword evidence="6 14" id="KW-1133">Transmembrane helix</keyword>
<dbReference type="EMBL" id="JAAIWN010000003">
    <property type="protein sequence ID" value="NEY80346.1"/>
    <property type="molecule type" value="Genomic_DNA"/>
</dbReference>
<evidence type="ECO:0000313" key="18">
    <source>
        <dbReference type="Proteomes" id="UP000570010"/>
    </source>
</evidence>
<evidence type="ECO:0000256" key="8">
    <source>
        <dbReference type="ARBA" id="ARBA00023065"/>
    </source>
</evidence>
<comment type="caution">
    <text evidence="16">The sequence shown here is derived from an EMBL/GenBank/DDBJ whole genome shotgun (WGS) entry which is preliminary data.</text>
</comment>
<dbReference type="GO" id="GO:0005886">
    <property type="term" value="C:plasma membrane"/>
    <property type="evidence" value="ECO:0007669"/>
    <property type="project" value="UniProtKB-SubCell"/>
</dbReference>
<sequence>MNEIIAIGMGGFFGAMTRFAVSNWFSKKNITIFPLGTLTVNLIGSFLLGLVISFSLKMIPYAFFATGFLGAFTTFSTVNLEFIQLFEKREKKLSYQYIYVTYIGGIICAFLGLWLGSIIL</sequence>
<evidence type="ECO:0000256" key="6">
    <source>
        <dbReference type="ARBA" id="ARBA00022989"/>
    </source>
</evidence>
<keyword evidence="2 14" id="KW-0813">Transport</keyword>
<evidence type="ECO:0000256" key="11">
    <source>
        <dbReference type="ARBA" id="ARBA00035120"/>
    </source>
</evidence>
<dbReference type="RefSeq" id="WP_163239649.1">
    <property type="nucleotide sequence ID" value="NZ_CP082780.1"/>
</dbReference>
<reference evidence="15 18" key="2">
    <citation type="submission" date="2020-07" db="EMBL/GenBank/DDBJ databases">
        <authorList>
            <person name="Feng H."/>
        </authorList>
    </citation>
    <scope>NUCLEOTIDE SEQUENCE [LARGE SCALE GENOMIC DNA]</scope>
    <source>
        <strain evidence="18">s-12</strain>
        <strain evidence="15">S-12</strain>
    </source>
</reference>
<feature type="transmembrane region" description="Helical" evidence="14">
    <location>
        <begin position="58"/>
        <end position="78"/>
    </location>
</feature>
<keyword evidence="9 14" id="KW-0472">Membrane</keyword>
<dbReference type="PANTHER" id="PTHR28259">
    <property type="entry name" value="FLUORIDE EXPORT PROTEIN 1-RELATED"/>
    <property type="match status" value="1"/>
</dbReference>
<evidence type="ECO:0000256" key="12">
    <source>
        <dbReference type="ARBA" id="ARBA00035585"/>
    </source>
</evidence>
<evidence type="ECO:0000313" key="17">
    <source>
        <dbReference type="Proteomes" id="UP000472971"/>
    </source>
</evidence>
<keyword evidence="7 14" id="KW-0915">Sodium</keyword>
<feature type="transmembrane region" description="Helical" evidence="14">
    <location>
        <begin position="32"/>
        <end position="52"/>
    </location>
</feature>
<evidence type="ECO:0000313" key="16">
    <source>
        <dbReference type="EMBL" id="NEY80346.1"/>
    </source>
</evidence>
<evidence type="ECO:0000256" key="2">
    <source>
        <dbReference type="ARBA" id="ARBA00022448"/>
    </source>
</evidence>
<dbReference type="Proteomes" id="UP000472971">
    <property type="component" value="Unassembled WGS sequence"/>
</dbReference>